<organism evidence="1 2">
    <name type="scientific">Vibrio harveyi</name>
    <name type="common">Beneckea harveyi</name>
    <dbReference type="NCBI Taxonomy" id="669"/>
    <lineage>
        <taxon>Bacteria</taxon>
        <taxon>Pseudomonadati</taxon>
        <taxon>Pseudomonadota</taxon>
        <taxon>Gammaproteobacteria</taxon>
        <taxon>Vibrionales</taxon>
        <taxon>Vibrionaceae</taxon>
        <taxon>Vibrio</taxon>
    </lineage>
</organism>
<protein>
    <submittedName>
        <fullName evidence="1">Uncharacterized protein</fullName>
    </submittedName>
</protein>
<dbReference type="EMBL" id="CP014039">
    <property type="protein sequence ID" value="AMG01333.1"/>
    <property type="molecule type" value="Genomic_DNA"/>
</dbReference>
<gene>
    <name evidence="1" type="ORF">AL538_27150</name>
</gene>
<name>A0ABN4L911_VIBHA</name>
<dbReference type="Proteomes" id="UP000067422">
    <property type="component" value="Chromosome 2"/>
</dbReference>
<dbReference type="RefSeq" id="WP_061066641.1">
    <property type="nucleotide sequence ID" value="NZ_CANMKW010000001.1"/>
</dbReference>
<evidence type="ECO:0000313" key="1">
    <source>
        <dbReference type="EMBL" id="AMG01333.1"/>
    </source>
</evidence>
<reference evidence="1" key="1">
    <citation type="submission" date="2018-01" db="EMBL/GenBank/DDBJ databases">
        <title>FDA dAtabase for Regulatory Grade micrObial Sequences (FDA-ARGOS): Supporting development and validation of Infectious Disease Dx tests.</title>
        <authorList>
            <person name="Hoffmann M."/>
            <person name="Allard M."/>
            <person name="Evans P."/>
            <person name="Brown E."/>
            <person name="Tallon L."/>
            <person name="Sadzewicz L."/>
            <person name="Sengamalay N."/>
            <person name="Ott S."/>
            <person name="Godinez A."/>
            <person name="Nagaraj S."/>
            <person name="Vyas G."/>
            <person name="Aluvathingal J."/>
            <person name="Nadendla S."/>
            <person name="Geyer C."/>
            <person name="Sichtig H."/>
        </authorList>
    </citation>
    <scope>NUCLEOTIDE SEQUENCE</scope>
    <source>
        <strain evidence="1">FDAARGOS_107</strain>
    </source>
</reference>
<sequence length="161" mass="18890">MNNIQKNTAPKHEITKEMWKAIEEEMSRSWFISIRFEYMGYEISVNRVRQSESKTCLQVYIDDYVKGEWTKFDRASGCSVVTESAPKCLADVWGKMTKSLYPPSEIKKLEKIWGKRQFKKQYPDADKKLVFLIPNFSKASVLCRQYKKLKGIKLLEAECLN</sequence>
<accession>A0ABN4L911</accession>
<keyword evidence="2" id="KW-1185">Reference proteome</keyword>
<evidence type="ECO:0000313" key="2">
    <source>
        <dbReference type="Proteomes" id="UP000067422"/>
    </source>
</evidence>
<proteinExistence type="predicted"/>